<feature type="transmembrane region" description="Helical" evidence="9">
    <location>
        <begin position="128"/>
        <end position="153"/>
    </location>
</feature>
<evidence type="ECO:0000256" key="4">
    <source>
        <dbReference type="ARBA" id="ARBA00022692"/>
    </source>
</evidence>
<dbReference type="PROSITE" id="PS00237">
    <property type="entry name" value="G_PROTEIN_RECEP_F1_1"/>
    <property type="match status" value="1"/>
</dbReference>
<organism evidence="11 12">
    <name type="scientific">Trichomalopsis sarcophagae</name>
    <dbReference type="NCBI Taxonomy" id="543379"/>
    <lineage>
        <taxon>Eukaryota</taxon>
        <taxon>Metazoa</taxon>
        <taxon>Ecdysozoa</taxon>
        <taxon>Arthropoda</taxon>
        <taxon>Hexapoda</taxon>
        <taxon>Insecta</taxon>
        <taxon>Pterygota</taxon>
        <taxon>Neoptera</taxon>
        <taxon>Endopterygota</taxon>
        <taxon>Hymenoptera</taxon>
        <taxon>Apocrita</taxon>
        <taxon>Proctotrupomorpha</taxon>
        <taxon>Chalcidoidea</taxon>
        <taxon>Pteromalidae</taxon>
        <taxon>Pteromalinae</taxon>
        <taxon>Trichomalopsis</taxon>
    </lineage>
</organism>
<dbReference type="OrthoDB" id="6022531at2759"/>
<keyword evidence="6 9" id="KW-1133">Transmembrane helix</keyword>
<keyword evidence="8" id="KW-0675">Receptor</keyword>
<dbReference type="PANTHER" id="PTHR24372">
    <property type="entry name" value="GLYCOPROTEIN HORMONE RECEPTOR"/>
    <property type="match status" value="1"/>
</dbReference>
<feature type="transmembrane region" description="Helical" evidence="9">
    <location>
        <begin position="173"/>
        <end position="194"/>
    </location>
</feature>
<feature type="transmembrane region" description="Helical" evidence="9">
    <location>
        <begin position="206"/>
        <end position="226"/>
    </location>
</feature>
<keyword evidence="8" id="KW-0297">G-protein coupled receptor</keyword>
<dbReference type="InterPro" id="IPR017452">
    <property type="entry name" value="GPCR_Rhodpsn_7TM"/>
</dbReference>
<evidence type="ECO:0000256" key="3">
    <source>
        <dbReference type="ARBA" id="ARBA00022614"/>
    </source>
</evidence>
<comment type="caution">
    <text evidence="11">The sequence shown here is derived from an EMBL/GenBank/DDBJ whole genome shotgun (WGS) entry which is preliminary data.</text>
</comment>
<dbReference type="GO" id="GO:0009755">
    <property type="term" value="P:hormone-mediated signaling pathway"/>
    <property type="evidence" value="ECO:0007669"/>
    <property type="project" value="TreeGrafter"/>
</dbReference>
<evidence type="ECO:0000256" key="1">
    <source>
        <dbReference type="ARBA" id="ARBA00004370"/>
    </source>
</evidence>
<feature type="transmembrane region" description="Helical" evidence="9">
    <location>
        <begin position="34"/>
        <end position="55"/>
    </location>
</feature>
<comment type="similarity">
    <text evidence="2 8">Belongs to the G-protein coupled receptor 1 family.</text>
</comment>
<evidence type="ECO:0000256" key="9">
    <source>
        <dbReference type="SAM" id="Phobius"/>
    </source>
</evidence>
<dbReference type="PANTHER" id="PTHR24372:SF80">
    <property type="entry name" value="FI21465P1-RELATED"/>
    <property type="match status" value="1"/>
</dbReference>
<proteinExistence type="inferred from homology"/>
<dbReference type="Pfam" id="PF00001">
    <property type="entry name" value="7tm_1"/>
    <property type="match status" value="1"/>
</dbReference>
<feature type="domain" description="G-protein coupled receptors family 1 profile" evidence="10">
    <location>
        <begin position="1"/>
        <end position="224"/>
    </location>
</feature>
<dbReference type="AlphaFoldDB" id="A0A232EJ64"/>
<name>A0A232EJ64_9HYME</name>
<dbReference type="Gene3D" id="1.20.1070.10">
    <property type="entry name" value="Rhodopsin 7-helix transmembrane proteins"/>
    <property type="match status" value="1"/>
</dbReference>
<dbReference type="SUPFAM" id="SSF81321">
    <property type="entry name" value="Family A G protein-coupled receptor-like"/>
    <property type="match status" value="1"/>
</dbReference>
<evidence type="ECO:0000256" key="6">
    <source>
        <dbReference type="ARBA" id="ARBA00022989"/>
    </source>
</evidence>
<keyword evidence="8" id="KW-0807">Transducer</keyword>
<dbReference type="Proteomes" id="UP000215335">
    <property type="component" value="Unassembled WGS sequence"/>
</dbReference>
<keyword evidence="3" id="KW-0433">Leucine-rich repeat</keyword>
<keyword evidence="12" id="KW-1185">Reference proteome</keyword>
<dbReference type="EMBL" id="NNAY01004100">
    <property type="protein sequence ID" value="OXU18362.1"/>
    <property type="molecule type" value="Genomic_DNA"/>
</dbReference>
<evidence type="ECO:0000256" key="2">
    <source>
        <dbReference type="ARBA" id="ARBA00010663"/>
    </source>
</evidence>
<evidence type="ECO:0000256" key="8">
    <source>
        <dbReference type="RuleBase" id="RU000688"/>
    </source>
</evidence>
<dbReference type="InterPro" id="IPR000276">
    <property type="entry name" value="GPCR_Rhodpsn"/>
</dbReference>
<accession>A0A232EJ64</accession>
<evidence type="ECO:0000256" key="7">
    <source>
        <dbReference type="ARBA" id="ARBA00023136"/>
    </source>
</evidence>
<keyword evidence="5" id="KW-0677">Repeat</keyword>
<dbReference type="GO" id="GO:0008528">
    <property type="term" value="F:G protein-coupled peptide receptor activity"/>
    <property type="evidence" value="ECO:0007669"/>
    <property type="project" value="TreeGrafter"/>
</dbReference>
<dbReference type="STRING" id="543379.A0A232EJ64"/>
<feature type="transmembrane region" description="Helical" evidence="9">
    <location>
        <begin position="76"/>
        <end position="98"/>
    </location>
</feature>
<sequence length="300" mass="34161">MGIYLFIIGLQDIRFRDNYNIEASTWMSSWPCTFIGMLAMISSEVSVLILSFMSIERYMLIVAPLKGHRAVTPQTAASSMIIVWLIGITLAVIPAIHWRSSTRFYGLNGMCFPLHIDDPFIVGWEYSAFIFLGVNLLGLVTIIYVYVGMFISIWRTRHSTPLSVGDSEFALRFFLIVLTDIVCWAPIIVLKIMALAEYPVAPELHAWVVVFILPINSAVNPLLYTFTTPKFRERLSEGWFSKVRNIISRKQSRSSSQISNSYYHKSMSTMPTNKKLFSQNKLSKTSLNETLVIKICTEDN</sequence>
<dbReference type="PRINTS" id="PR00237">
    <property type="entry name" value="GPCRRHODOPSN"/>
</dbReference>
<evidence type="ECO:0000313" key="11">
    <source>
        <dbReference type="EMBL" id="OXU18362.1"/>
    </source>
</evidence>
<keyword evidence="7 9" id="KW-0472">Membrane</keyword>
<protein>
    <recommendedName>
        <fullName evidence="10">G-protein coupled receptors family 1 profile domain-containing protein</fullName>
    </recommendedName>
</protein>
<evidence type="ECO:0000259" key="10">
    <source>
        <dbReference type="PROSITE" id="PS50262"/>
    </source>
</evidence>
<reference evidence="11 12" key="1">
    <citation type="journal article" date="2017" name="Curr. Biol.">
        <title>The Evolution of Venom by Co-option of Single-Copy Genes.</title>
        <authorList>
            <person name="Martinson E.O."/>
            <person name="Mrinalini"/>
            <person name="Kelkar Y.D."/>
            <person name="Chang C.H."/>
            <person name="Werren J.H."/>
        </authorList>
    </citation>
    <scope>NUCLEOTIDE SEQUENCE [LARGE SCALE GENOMIC DNA]</scope>
    <source>
        <strain evidence="11 12">Alberta</strain>
        <tissue evidence="11">Whole body</tissue>
    </source>
</reference>
<dbReference type="GO" id="GO:0005886">
    <property type="term" value="C:plasma membrane"/>
    <property type="evidence" value="ECO:0007669"/>
    <property type="project" value="TreeGrafter"/>
</dbReference>
<dbReference type="GO" id="GO:0007189">
    <property type="term" value="P:adenylate cyclase-activating G protein-coupled receptor signaling pathway"/>
    <property type="evidence" value="ECO:0007669"/>
    <property type="project" value="TreeGrafter"/>
</dbReference>
<gene>
    <name evidence="11" type="ORF">TSAR_016838</name>
</gene>
<keyword evidence="4 8" id="KW-0812">Transmembrane</keyword>
<comment type="subcellular location">
    <subcellularLocation>
        <location evidence="1">Membrane</location>
    </subcellularLocation>
</comment>
<evidence type="ECO:0000256" key="5">
    <source>
        <dbReference type="ARBA" id="ARBA00022737"/>
    </source>
</evidence>
<dbReference type="PROSITE" id="PS50262">
    <property type="entry name" value="G_PROTEIN_RECEP_F1_2"/>
    <property type="match status" value="1"/>
</dbReference>
<evidence type="ECO:0000313" key="12">
    <source>
        <dbReference type="Proteomes" id="UP000215335"/>
    </source>
</evidence>